<dbReference type="Proteomes" id="UP000774283">
    <property type="component" value="Unassembled WGS sequence"/>
</dbReference>
<dbReference type="PANTHER" id="PTHR42794:SF1">
    <property type="entry name" value="HEMIN IMPORT ATP-BINDING PROTEIN HMUV"/>
    <property type="match status" value="1"/>
</dbReference>
<dbReference type="SUPFAM" id="SSF52540">
    <property type="entry name" value="P-loop containing nucleoside triphosphate hydrolases"/>
    <property type="match status" value="1"/>
</dbReference>
<evidence type="ECO:0000313" key="7">
    <source>
        <dbReference type="Proteomes" id="UP000774283"/>
    </source>
</evidence>
<dbReference type="PROSITE" id="PS50893">
    <property type="entry name" value="ABC_TRANSPORTER_2"/>
    <property type="match status" value="1"/>
</dbReference>
<dbReference type="FunFam" id="3.40.50.300:FF:000134">
    <property type="entry name" value="Iron-enterobactin ABC transporter ATP-binding protein"/>
    <property type="match status" value="1"/>
</dbReference>
<dbReference type="InterPro" id="IPR027417">
    <property type="entry name" value="P-loop_NTPase"/>
</dbReference>
<protein>
    <submittedName>
        <fullName evidence="6">Heme ABC transporter ATP-binding protein</fullName>
    </submittedName>
</protein>
<dbReference type="AlphaFoldDB" id="A0A9X5ISK1"/>
<keyword evidence="7" id="KW-1185">Reference proteome</keyword>
<dbReference type="CDD" id="cd03214">
    <property type="entry name" value="ABC_Iron-Siderophores_B12_Hemin"/>
    <property type="match status" value="1"/>
</dbReference>
<dbReference type="Pfam" id="PF00005">
    <property type="entry name" value="ABC_tran"/>
    <property type="match status" value="1"/>
</dbReference>
<evidence type="ECO:0000256" key="4">
    <source>
        <dbReference type="ARBA" id="ARBA00022967"/>
    </source>
</evidence>
<dbReference type="EMBL" id="JAAXOW010000005">
    <property type="protein sequence ID" value="NKX94113.1"/>
    <property type="molecule type" value="Genomic_DNA"/>
</dbReference>
<keyword evidence="3 6" id="KW-0067">ATP-binding</keyword>
<evidence type="ECO:0000256" key="1">
    <source>
        <dbReference type="ARBA" id="ARBA00022448"/>
    </source>
</evidence>
<sequence>MRPRHPRLPERLPVGEALAEVRDAHLTLGGSSILDGASLEVRAGEVRALVGPNGAGKSTLLGVLTGDRKPSSGEVTVHGAPLSSWSTTDLALRRAVLTQDVAVSFPFTVREVVEMGRSPWRATPLEEDDDAIVAASLEATDVTHLATRSFTTLSGGERARAALARVLAQRTQLLLLDEPTAALDLRHQELVLTLARTHARAGGAVVVVVHDIGLAAAYADQVTILAGGRVVGDGIPGEVLTPELLSAVYEHPVEVLEHPRGGAPIILPRR</sequence>
<evidence type="ECO:0000256" key="3">
    <source>
        <dbReference type="ARBA" id="ARBA00022840"/>
    </source>
</evidence>
<dbReference type="PROSITE" id="PS00211">
    <property type="entry name" value="ABC_TRANSPORTER_1"/>
    <property type="match status" value="1"/>
</dbReference>
<reference evidence="6 7" key="1">
    <citation type="submission" date="2020-04" db="EMBL/GenBank/DDBJ databases">
        <title>MicrobeNet Type strains.</title>
        <authorList>
            <person name="Nicholson A.C."/>
        </authorList>
    </citation>
    <scope>NUCLEOTIDE SEQUENCE [LARGE SCALE GENOMIC DNA]</scope>
    <source>
        <strain evidence="6 7">ATCC BAA-789</strain>
    </source>
</reference>
<proteinExistence type="predicted"/>
<accession>A0A9X5ISK1</accession>
<keyword evidence="4" id="KW-1278">Translocase</keyword>
<dbReference type="Gene3D" id="3.40.50.300">
    <property type="entry name" value="P-loop containing nucleotide triphosphate hydrolases"/>
    <property type="match status" value="1"/>
</dbReference>
<dbReference type="SMART" id="SM00382">
    <property type="entry name" value="AAA"/>
    <property type="match status" value="1"/>
</dbReference>
<dbReference type="InterPro" id="IPR003439">
    <property type="entry name" value="ABC_transporter-like_ATP-bd"/>
</dbReference>
<evidence type="ECO:0000313" key="6">
    <source>
        <dbReference type="EMBL" id="NKX94113.1"/>
    </source>
</evidence>
<dbReference type="InterPro" id="IPR017871">
    <property type="entry name" value="ABC_transporter-like_CS"/>
</dbReference>
<dbReference type="GO" id="GO:0005524">
    <property type="term" value="F:ATP binding"/>
    <property type="evidence" value="ECO:0007669"/>
    <property type="project" value="UniProtKB-KW"/>
</dbReference>
<keyword evidence="2" id="KW-0547">Nucleotide-binding</keyword>
<dbReference type="GO" id="GO:0016887">
    <property type="term" value="F:ATP hydrolysis activity"/>
    <property type="evidence" value="ECO:0007669"/>
    <property type="project" value="InterPro"/>
</dbReference>
<organism evidence="6 7">
    <name type="scientific">Sanguibacter hominis ATCC BAA-789</name>
    <dbReference type="NCBI Taxonomy" id="1312740"/>
    <lineage>
        <taxon>Bacteria</taxon>
        <taxon>Bacillati</taxon>
        <taxon>Actinomycetota</taxon>
        <taxon>Actinomycetes</taxon>
        <taxon>Micrococcales</taxon>
        <taxon>Sanguibacteraceae</taxon>
        <taxon>Sanguibacter</taxon>
    </lineage>
</organism>
<feature type="domain" description="ABC transporter" evidence="5">
    <location>
        <begin position="19"/>
        <end position="252"/>
    </location>
</feature>
<comment type="caution">
    <text evidence="6">The sequence shown here is derived from an EMBL/GenBank/DDBJ whole genome shotgun (WGS) entry which is preliminary data.</text>
</comment>
<evidence type="ECO:0000256" key="2">
    <source>
        <dbReference type="ARBA" id="ARBA00022741"/>
    </source>
</evidence>
<evidence type="ECO:0000259" key="5">
    <source>
        <dbReference type="PROSITE" id="PS50893"/>
    </source>
</evidence>
<dbReference type="PANTHER" id="PTHR42794">
    <property type="entry name" value="HEMIN IMPORT ATP-BINDING PROTEIN HMUV"/>
    <property type="match status" value="1"/>
</dbReference>
<name>A0A9X5ISK1_9MICO</name>
<keyword evidence="1" id="KW-0813">Transport</keyword>
<gene>
    <name evidence="6" type="ORF">HF995_12680</name>
</gene>
<dbReference type="InterPro" id="IPR003593">
    <property type="entry name" value="AAA+_ATPase"/>
</dbReference>
<dbReference type="NCBIfam" id="NF010068">
    <property type="entry name" value="PRK13548.1"/>
    <property type="match status" value="1"/>
</dbReference>